<name>A0A8J7WDU4_9RHOB</name>
<dbReference type="PROSITE" id="PS50110">
    <property type="entry name" value="RESPONSE_REGULATORY"/>
    <property type="match status" value="1"/>
</dbReference>
<keyword evidence="5" id="KW-1185">Reference proteome</keyword>
<dbReference type="InterPro" id="IPR050595">
    <property type="entry name" value="Bact_response_regulator"/>
</dbReference>
<dbReference type="GO" id="GO:0000160">
    <property type="term" value="P:phosphorelay signal transduction system"/>
    <property type="evidence" value="ECO:0007669"/>
    <property type="project" value="InterPro"/>
</dbReference>
<reference evidence="4" key="1">
    <citation type="submission" date="2021-04" db="EMBL/GenBank/DDBJ databases">
        <authorList>
            <person name="Yoon J."/>
        </authorList>
    </citation>
    <scope>NUCLEOTIDE SEQUENCE</scope>
    <source>
        <strain evidence="4">KMU-90</strain>
    </source>
</reference>
<dbReference type="EMBL" id="JAGTUU010000002">
    <property type="protein sequence ID" value="MBS0123876.1"/>
    <property type="molecule type" value="Genomic_DNA"/>
</dbReference>
<sequence length="238" mass="25514">MDDMNHLNMHLRPTATRPLLGLTVLVVEDSRYACDAMRLLCLRSGARIRRADCLASARRHLSVYRPSAVIVDLGLPDGSGAELISELSVACPRVDVILGTSGDSFAEEVALAAGADGFLAKPISSVMAFQNAILRRLPTDRQPPGPRLVSDDPVRPDPTAYRDDMAHAADVLDDSDDGRMLDYVTQFLGGVARSAGDTPLQKAAEDLARARNQGAAMQASVARLAALIQDRLNDKVAI</sequence>
<feature type="modified residue" description="4-aspartylphosphate" evidence="2">
    <location>
        <position position="72"/>
    </location>
</feature>
<proteinExistence type="predicted"/>
<dbReference type="CDD" id="cd00156">
    <property type="entry name" value="REC"/>
    <property type="match status" value="1"/>
</dbReference>
<comment type="caution">
    <text evidence="4">The sequence shown here is derived from an EMBL/GenBank/DDBJ whole genome shotgun (WGS) entry which is preliminary data.</text>
</comment>
<dbReference type="InterPro" id="IPR011006">
    <property type="entry name" value="CheY-like_superfamily"/>
</dbReference>
<dbReference type="PANTHER" id="PTHR44591">
    <property type="entry name" value="STRESS RESPONSE REGULATOR PROTEIN 1"/>
    <property type="match status" value="1"/>
</dbReference>
<dbReference type="SMART" id="SM00448">
    <property type="entry name" value="REC"/>
    <property type="match status" value="1"/>
</dbReference>
<evidence type="ECO:0000313" key="5">
    <source>
        <dbReference type="Proteomes" id="UP000681356"/>
    </source>
</evidence>
<dbReference type="RefSeq" id="WP_212535824.1">
    <property type="nucleotide sequence ID" value="NZ_JAGTUU010000002.1"/>
</dbReference>
<evidence type="ECO:0000256" key="2">
    <source>
        <dbReference type="PROSITE-ProRule" id="PRU00169"/>
    </source>
</evidence>
<keyword evidence="1 2" id="KW-0597">Phosphoprotein</keyword>
<dbReference type="InterPro" id="IPR001789">
    <property type="entry name" value="Sig_transdc_resp-reg_receiver"/>
</dbReference>
<evidence type="ECO:0000259" key="3">
    <source>
        <dbReference type="PROSITE" id="PS50110"/>
    </source>
</evidence>
<dbReference type="Proteomes" id="UP000681356">
    <property type="component" value="Unassembled WGS sequence"/>
</dbReference>
<evidence type="ECO:0000256" key="1">
    <source>
        <dbReference type="ARBA" id="ARBA00022553"/>
    </source>
</evidence>
<dbReference type="Pfam" id="PF00072">
    <property type="entry name" value="Response_reg"/>
    <property type="match status" value="1"/>
</dbReference>
<feature type="domain" description="Response regulatory" evidence="3">
    <location>
        <begin position="23"/>
        <end position="136"/>
    </location>
</feature>
<organism evidence="4 5">
    <name type="scientific">Thetidibacter halocola</name>
    <dbReference type="NCBI Taxonomy" id="2827239"/>
    <lineage>
        <taxon>Bacteria</taxon>
        <taxon>Pseudomonadati</taxon>
        <taxon>Pseudomonadota</taxon>
        <taxon>Alphaproteobacteria</taxon>
        <taxon>Rhodobacterales</taxon>
        <taxon>Roseobacteraceae</taxon>
        <taxon>Thetidibacter</taxon>
    </lineage>
</organism>
<dbReference type="Gene3D" id="3.40.50.2300">
    <property type="match status" value="1"/>
</dbReference>
<evidence type="ECO:0000313" key="4">
    <source>
        <dbReference type="EMBL" id="MBS0123876.1"/>
    </source>
</evidence>
<gene>
    <name evidence="4" type="ORF">KB874_06975</name>
</gene>
<protein>
    <submittedName>
        <fullName evidence="4">Response regulator</fullName>
    </submittedName>
</protein>
<dbReference type="AlphaFoldDB" id="A0A8J7WDU4"/>
<dbReference type="SUPFAM" id="SSF52172">
    <property type="entry name" value="CheY-like"/>
    <property type="match status" value="1"/>
</dbReference>
<dbReference type="PANTHER" id="PTHR44591:SF25">
    <property type="entry name" value="CHEMOTAXIS TWO-COMPONENT RESPONSE REGULATOR"/>
    <property type="match status" value="1"/>
</dbReference>
<accession>A0A8J7WDU4</accession>